<dbReference type="Proteomes" id="UP001306508">
    <property type="component" value="Unassembled WGS sequence"/>
</dbReference>
<evidence type="ECO:0000256" key="2">
    <source>
        <dbReference type="ARBA" id="ARBA00022771"/>
    </source>
</evidence>
<sequence>MMRNKIKNYLENEQENRDITPKSKRIKTQHAYDIVELKRNINLQKLDLELPVYCSTNHSTNNIYCCLQCGNFFQGRNQYSPAFQHSITSRTNTTPHNLFVNLQTTEFFWLPQNIKVNLDEIDNDSLKALLIQLKCCIKPTFNNGLIKKMPYNCYTLIDKDKYITGFIGINQSHSSNLSIGHINVILLLLAHIKPIRDYFLLNTKMENEISNNRLINIVSLLIQKLWSPVLLRPHISSSKLINNLMIEHNSIFLKDGINNNNPRTILNWLINKFSNNENNSPLKQILIQSCRGHLIQFLKTEEVKSIPFWNITLNLPRLSYFKDGRNVNDLLQVKLEDLIKEKFYSRMTENEKKEENDNSNKLLPDYEIKVLPKYLIIYFNRYDSILNGSNIKQEQFPIRNRNQTIIEFPMKMCLTSKNIINNQDQILKHYYRLQSNIINEVKANADLSKDDINHWKIQIYNEKNAQWYEICDLKTTLIEAELMFLKETYLQVWERIE</sequence>
<keyword evidence="3" id="KW-0862">Zinc</keyword>
<dbReference type="SMART" id="SM00290">
    <property type="entry name" value="ZnF_UBP"/>
    <property type="match status" value="1"/>
</dbReference>
<dbReference type="AlphaFoldDB" id="A0AAN7WJL3"/>
<dbReference type="SUPFAM" id="SSF54001">
    <property type="entry name" value="Cysteine proteinases"/>
    <property type="match status" value="1"/>
</dbReference>
<evidence type="ECO:0000256" key="4">
    <source>
        <dbReference type="PROSITE-ProRule" id="PRU00502"/>
    </source>
</evidence>
<dbReference type="SUPFAM" id="SSF57850">
    <property type="entry name" value="RING/U-box"/>
    <property type="match status" value="1"/>
</dbReference>
<dbReference type="GO" id="GO:0016579">
    <property type="term" value="P:protein deubiquitination"/>
    <property type="evidence" value="ECO:0007669"/>
    <property type="project" value="InterPro"/>
</dbReference>
<dbReference type="InterPro" id="IPR001607">
    <property type="entry name" value="Znf_UBP"/>
</dbReference>
<gene>
    <name evidence="8" type="ORF">RI543_001099</name>
</gene>
<keyword evidence="9" id="KW-1185">Reference proteome</keyword>
<comment type="caution">
    <text evidence="8">The sequence shown here is derived from an EMBL/GenBank/DDBJ whole genome shotgun (WGS) entry which is preliminary data.</text>
</comment>
<keyword evidence="2 4" id="KW-0863">Zinc-finger</keyword>
<dbReference type="InterPro" id="IPR001394">
    <property type="entry name" value="Peptidase_C19_UCH"/>
</dbReference>
<feature type="domain" description="USP" evidence="6">
    <location>
        <begin position="167"/>
        <end position="496"/>
    </location>
</feature>
<proteinExistence type="predicted"/>
<protein>
    <submittedName>
        <fullName evidence="8">Uncharacterized protein</fullName>
    </submittedName>
</protein>
<evidence type="ECO:0000256" key="5">
    <source>
        <dbReference type="SAM" id="MobiDB-lite"/>
    </source>
</evidence>
<accession>A0AAN7WJL3</accession>
<dbReference type="PROSITE" id="PS50271">
    <property type="entry name" value="ZF_UBP"/>
    <property type="match status" value="1"/>
</dbReference>
<evidence type="ECO:0000259" key="6">
    <source>
        <dbReference type="PROSITE" id="PS50235"/>
    </source>
</evidence>
<dbReference type="Gene3D" id="3.90.70.10">
    <property type="entry name" value="Cysteine proteinases"/>
    <property type="match status" value="1"/>
</dbReference>
<name>A0AAN7WJL3_9SACH</name>
<dbReference type="InterPro" id="IPR028889">
    <property type="entry name" value="USP"/>
</dbReference>
<feature type="compositionally biased region" description="Basic and acidic residues" evidence="5">
    <location>
        <begin position="8"/>
        <end position="21"/>
    </location>
</feature>
<keyword evidence="1" id="KW-0479">Metal-binding</keyword>
<dbReference type="EMBL" id="JAWIZZ010000035">
    <property type="protein sequence ID" value="KAK5781550.1"/>
    <property type="molecule type" value="Genomic_DNA"/>
</dbReference>
<dbReference type="InterPro" id="IPR013083">
    <property type="entry name" value="Znf_RING/FYVE/PHD"/>
</dbReference>
<dbReference type="InterPro" id="IPR038765">
    <property type="entry name" value="Papain-like_cys_pep_sf"/>
</dbReference>
<dbReference type="PROSITE" id="PS50235">
    <property type="entry name" value="USP_3"/>
    <property type="match status" value="1"/>
</dbReference>
<evidence type="ECO:0000256" key="3">
    <source>
        <dbReference type="ARBA" id="ARBA00022833"/>
    </source>
</evidence>
<evidence type="ECO:0000259" key="7">
    <source>
        <dbReference type="PROSITE" id="PS50271"/>
    </source>
</evidence>
<dbReference type="GO" id="GO:0004843">
    <property type="term" value="F:cysteine-type deubiquitinase activity"/>
    <property type="evidence" value="ECO:0007669"/>
    <property type="project" value="InterPro"/>
</dbReference>
<reference evidence="9" key="1">
    <citation type="submission" date="2023-07" db="EMBL/GenBank/DDBJ databases">
        <title>A draft genome of Kazachstania heterogenica Y-27499.</title>
        <authorList>
            <person name="Donic C."/>
            <person name="Kralova J.S."/>
            <person name="Fidel L."/>
            <person name="Ben-Dor S."/>
            <person name="Jung S."/>
        </authorList>
    </citation>
    <scope>NUCLEOTIDE SEQUENCE [LARGE SCALE GENOMIC DNA]</scope>
    <source>
        <strain evidence="9">Y27499</strain>
    </source>
</reference>
<dbReference type="GO" id="GO:0008270">
    <property type="term" value="F:zinc ion binding"/>
    <property type="evidence" value="ECO:0007669"/>
    <property type="project" value="UniProtKB-KW"/>
</dbReference>
<dbReference type="Gene3D" id="3.30.40.10">
    <property type="entry name" value="Zinc/RING finger domain, C3HC4 (zinc finger)"/>
    <property type="match status" value="1"/>
</dbReference>
<feature type="domain" description="UBP-type" evidence="7">
    <location>
        <begin position="26"/>
        <end position="135"/>
    </location>
</feature>
<dbReference type="Pfam" id="PF00443">
    <property type="entry name" value="UCH"/>
    <property type="match status" value="1"/>
</dbReference>
<evidence type="ECO:0000313" key="8">
    <source>
        <dbReference type="EMBL" id="KAK5781550.1"/>
    </source>
</evidence>
<evidence type="ECO:0000256" key="1">
    <source>
        <dbReference type="ARBA" id="ARBA00022723"/>
    </source>
</evidence>
<organism evidence="8 9">
    <name type="scientific">Arxiozyma heterogenica</name>
    <dbReference type="NCBI Taxonomy" id="278026"/>
    <lineage>
        <taxon>Eukaryota</taxon>
        <taxon>Fungi</taxon>
        <taxon>Dikarya</taxon>
        <taxon>Ascomycota</taxon>
        <taxon>Saccharomycotina</taxon>
        <taxon>Saccharomycetes</taxon>
        <taxon>Saccharomycetales</taxon>
        <taxon>Saccharomycetaceae</taxon>
        <taxon>Arxiozyma</taxon>
    </lineage>
</organism>
<evidence type="ECO:0000313" key="9">
    <source>
        <dbReference type="Proteomes" id="UP001306508"/>
    </source>
</evidence>
<feature type="region of interest" description="Disordered" evidence="5">
    <location>
        <begin position="1"/>
        <end position="23"/>
    </location>
</feature>
<dbReference type="Pfam" id="PF02148">
    <property type="entry name" value="zf-UBP"/>
    <property type="match status" value="1"/>
</dbReference>